<dbReference type="AlphaFoldDB" id="A0A7X2P8T9"/>
<evidence type="ECO:0000313" key="2">
    <source>
        <dbReference type="Proteomes" id="UP000466864"/>
    </source>
</evidence>
<dbReference type="InterPro" id="IPR006482">
    <property type="entry name" value="Cas7_Csh2/Csh2"/>
</dbReference>
<dbReference type="Proteomes" id="UP000466864">
    <property type="component" value="Unassembled WGS sequence"/>
</dbReference>
<organism evidence="1 2">
    <name type="scientific">Bilifractor porci</name>
    <dbReference type="NCBI Taxonomy" id="2606636"/>
    <lineage>
        <taxon>Bacteria</taxon>
        <taxon>Bacillati</taxon>
        <taxon>Bacillota</taxon>
        <taxon>Clostridia</taxon>
        <taxon>Lachnospirales</taxon>
        <taxon>Lachnospiraceae</taxon>
        <taxon>Bilifractor</taxon>
    </lineage>
</organism>
<dbReference type="Pfam" id="PF05107">
    <property type="entry name" value="Cas_Cas7"/>
    <property type="match status" value="1"/>
</dbReference>
<dbReference type="RefSeq" id="WP_154458252.1">
    <property type="nucleotide sequence ID" value="NZ_VUMV01000005.1"/>
</dbReference>
<comment type="caution">
    <text evidence="1">The sequence shown here is derived from an EMBL/GenBank/DDBJ whole genome shotgun (WGS) entry which is preliminary data.</text>
</comment>
<accession>A0A7X2P8T9</accession>
<proteinExistence type="predicted"/>
<dbReference type="EMBL" id="VUMV01000005">
    <property type="protein sequence ID" value="MST82350.1"/>
    <property type="molecule type" value="Genomic_DNA"/>
</dbReference>
<keyword evidence="2" id="KW-1185">Reference proteome</keyword>
<dbReference type="NCBIfam" id="TIGR01595">
    <property type="entry name" value="cas_CT1132"/>
    <property type="match status" value="1"/>
</dbReference>
<gene>
    <name evidence="1" type="primary">cas7c</name>
    <name evidence="1" type="ORF">FYJ60_08485</name>
</gene>
<dbReference type="GO" id="GO:0043571">
    <property type="term" value="P:maintenance of CRISPR repeat elements"/>
    <property type="evidence" value="ECO:0007669"/>
    <property type="project" value="InterPro"/>
</dbReference>
<protein>
    <submittedName>
        <fullName evidence="1">Type I-C CRISPR-associated protein Cas7/Csd2</fullName>
    </submittedName>
</protein>
<sequence length="287" mass="32072">MLENKYDFVYLFDVTNGNPNGDPDAGNEPRMDAETGMGYVTDVCLKRKVRNYVDLVKNGEEGFNILIKNDKPLNDKFKAAYEAEGLAVDKTKKGTDLPTELKAQQYMCRNYYDVRAFGAVMSTGNNSCGIVRGPVQFSFADSISPIYVNNVTITRQAKTDQKRAEKGDTEMGNKSIIPYALYRMSGHISAALANKITGLTEEDVDLLWKALLNLFDEDRSAARGDMEVRGLYVFKHESVLGNAHFPELNKKISVALKEGITVPRKFEDYEIKVDTSMPEGVSLIPYC</sequence>
<evidence type="ECO:0000313" key="1">
    <source>
        <dbReference type="EMBL" id="MST82350.1"/>
    </source>
</evidence>
<name>A0A7X2P8T9_9FIRM</name>
<dbReference type="NCBIfam" id="TIGR02589">
    <property type="entry name" value="cas_Csd2"/>
    <property type="match status" value="1"/>
</dbReference>
<dbReference type="InterPro" id="IPR013418">
    <property type="entry name" value="CRISPR-assoc_prot_Cas7/Csd2"/>
</dbReference>
<reference evidence="1 2" key="1">
    <citation type="submission" date="2019-08" db="EMBL/GenBank/DDBJ databases">
        <title>In-depth cultivation of the pig gut microbiome towards novel bacterial diversity and tailored functional studies.</title>
        <authorList>
            <person name="Wylensek D."/>
            <person name="Hitch T.C.A."/>
            <person name="Clavel T."/>
        </authorList>
    </citation>
    <scope>NUCLEOTIDE SEQUENCE [LARGE SCALE GENOMIC DNA]</scope>
    <source>
        <strain evidence="1 2">Oil+RF-744-WCA-WT-13</strain>
    </source>
</reference>